<feature type="binding site" evidence="9">
    <location>
        <position position="80"/>
    </location>
    <ligand>
        <name>anthranilate</name>
        <dbReference type="ChEBI" id="CHEBI:16567"/>
        <label>1</label>
    </ligand>
</feature>
<dbReference type="InterPro" id="IPR035902">
    <property type="entry name" value="Nuc_phospho_transferase"/>
</dbReference>
<comment type="catalytic activity">
    <reaction evidence="7 9">
        <text>N-(5-phospho-beta-D-ribosyl)anthranilate + diphosphate = 5-phospho-alpha-D-ribose 1-diphosphate + anthranilate</text>
        <dbReference type="Rhea" id="RHEA:11768"/>
        <dbReference type="ChEBI" id="CHEBI:16567"/>
        <dbReference type="ChEBI" id="CHEBI:18277"/>
        <dbReference type="ChEBI" id="CHEBI:33019"/>
        <dbReference type="ChEBI" id="CHEBI:58017"/>
        <dbReference type="EC" id="2.4.2.18"/>
    </reaction>
</comment>
<evidence type="ECO:0000256" key="9">
    <source>
        <dbReference type="HAMAP-Rule" id="MF_00211"/>
    </source>
</evidence>
<evidence type="ECO:0000259" key="10">
    <source>
        <dbReference type="Pfam" id="PF00591"/>
    </source>
</evidence>
<feature type="binding site" evidence="9">
    <location>
        <begin position="90"/>
        <end position="93"/>
    </location>
    <ligand>
        <name>5-phospho-alpha-D-ribose 1-diphosphate</name>
        <dbReference type="ChEBI" id="CHEBI:58017"/>
    </ligand>
</feature>
<evidence type="ECO:0000259" key="11">
    <source>
        <dbReference type="Pfam" id="PF02885"/>
    </source>
</evidence>
<feature type="domain" description="Glycosyl transferase family 3" evidence="10">
    <location>
        <begin position="74"/>
        <end position="324"/>
    </location>
</feature>
<evidence type="ECO:0000313" key="12">
    <source>
        <dbReference type="EMBL" id="OFW57242.1"/>
    </source>
</evidence>
<evidence type="ECO:0000256" key="2">
    <source>
        <dbReference type="ARBA" id="ARBA00022605"/>
    </source>
</evidence>
<feature type="binding site" evidence="9">
    <location>
        <position position="166"/>
    </location>
    <ligand>
        <name>anthranilate</name>
        <dbReference type="ChEBI" id="CHEBI:16567"/>
        <label>2</label>
    </ligand>
</feature>
<protein>
    <recommendedName>
        <fullName evidence="9">Anthranilate phosphoribosyltransferase</fullName>
        <ecNumber evidence="9">2.4.2.18</ecNumber>
    </recommendedName>
</protein>
<feature type="binding site" evidence="9">
    <location>
        <position position="92"/>
    </location>
    <ligand>
        <name>Mg(2+)</name>
        <dbReference type="ChEBI" id="CHEBI:18420"/>
        <label>1</label>
    </ligand>
</feature>
<dbReference type="Gene3D" id="1.20.970.10">
    <property type="entry name" value="Transferase, Pyrimidine Nucleoside Phosphorylase, Chain C"/>
    <property type="match status" value="1"/>
</dbReference>
<comment type="caution">
    <text evidence="9">Lacks conserved residue(s) required for the propagation of feature annotation.</text>
</comment>
<dbReference type="PANTHER" id="PTHR43285">
    <property type="entry name" value="ANTHRANILATE PHOSPHORIBOSYLTRANSFERASE"/>
    <property type="match status" value="1"/>
</dbReference>
<gene>
    <name evidence="9" type="primary">trpD</name>
    <name evidence="12" type="ORF">A2Y75_07370</name>
</gene>
<dbReference type="GO" id="GO:0004048">
    <property type="term" value="F:anthranilate phosphoribosyltransferase activity"/>
    <property type="evidence" value="ECO:0007669"/>
    <property type="project" value="UniProtKB-UniRule"/>
</dbReference>
<dbReference type="InterPro" id="IPR005940">
    <property type="entry name" value="Anthranilate_Pribosyl_Tfrase"/>
</dbReference>
<evidence type="ECO:0000256" key="4">
    <source>
        <dbReference type="ARBA" id="ARBA00022679"/>
    </source>
</evidence>
<keyword evidence="6 9" id="KW-0057">Aromatic amino acid biosynthesis</keyword>
<dbReference type="Pfam" id="PF00591">
    <property type="entry name" value="Glycos_transf_3"/>
    <property type="match status" value="1"/>
</dbReference>
<dbReference type="InterPro" id="IPR000312">
    <property type="entry name" value="Glycosyl_Trfase_fam3"/>
</dbReference>
<evidence type="ECO:0000256" key="3">
    <source>
        <dbReference type="ARBA" id="ARBA00022676"/>
    </source>
</evidence>
<feature type="binding site" evidence="9">
    <location>
        <begin position="83"/>
        <end position="84"/>
    </location>
    <ligand>
        <name>5-phospho-alpha-D-ribose 1-diphosphate</name>
        <dbReference type="ChEBI" id="CHEBI:58017"/>
    </ligand>
</feature>
<dbReference type="HAMAP" id="MF_00211">
    <property type="entry name" value="TrpD"/>
    <property type="match status" value="1"/>
</dbReference>
<feature type="binding site" evidence="9">
    <location>
        <position position="88"/>
    </location>
    <ligand>
        <name>5-phospho-alpha-D-ribose 1-diphosphate</name>
        <dbReference type="ChEBI" id="CHEBI:58017"/>
    </ligand>
</feature>
<dbReference type="SUPFAM" id="SSF52418">
    <property type="entry name" value="Nucleoside phosphorylase/phosphoribosyltransferase catalytic domain"/>
    <property type="match status" value="1"/>
</dbReference>
<dbReference type="Pfam" id="PF02885">
    <property type="entry name" value="Glycos_trans_3N"/>
    <property type="match status" value="1"/>
</dbReference>
<feature type="binding site" evidence="9">
    <location>
        <position position="111"/>
    </location>
    <ligand>
        <name>anthranilate</name>
        <dbReference type="ChEBI" id="CHEBI:16567"/>
        <label>1</label>
    </ligand>
</feature>
<keyword evidence="9" id="KW-0460">Magnesium</keyword>
<dbReference type="InterPro" id="IPR017459">
    <property type="entry name" value="Glycosyl_Trfase_fam3_N_dom"/>
</dbReference>
<comment type="function">
    <text evidence="9">Catalyzes the transfer of the phosphoribosyl group of 5-phosphorylribose-1-pyrophosphate (PRPP) to anthranilate to yield N-(5'-phosphoribosyl)-anthranilate (PRA).</text>
</comment>
<feature type="binding site" evidence="9">
    <location>
        <position position="226"/>
    </location>
    <ligand>
        <name>Mg(2+)</name>
        <dbReference type="ChEBI" id="CHEBI:18420"/>
        <label>2</label>
    </ligand>
</feature>
<dbReference type="STRING" id="1797197.A2Y75_07370"/>
<evidence type="ECO:0000256" key="8">
    <source>
        <dbReference type="ARBA" id="ARBA00061188"/>
    </source>
</evidence>
<dbReference type="PANTHER" id="PTHR43285:SF2">
    <property type="entry name" value="ANTHRANILATE PHOSPHORIBOSYLTRANSFERASE"/>
    <property type="match status" value="1"/>
</dbReference>
<evidence type="ECO:0000313" key="13">
    <source>
        <dbReference type="Proteomes" id="UP000177876"/>
    </source>
</evidence>
<evidence type="ECO:0000256" key="7">
    <source>
        <dbReference type="ARBA" id="ARBA00052328"/>
    </source>
</evidence>
<dbReference type="GO" id="GO:0005829">
    <property type="term" value="C:cytosol"/>
    <property type="evidence" value="ECO:0007669"/>
    <property type="project" value="TreeGrafter"/>
</dbReference>
<proteinExistence type="inferred from homology"/>
<dbReference type="GO" id="GO:0000287">
    <property type="term" value="F:magnesium ion binding"/>
    <property type="evidence" value="ECO:0007669"/>
    <property type="project" value="UniProtKB-UniRule"/>
</dbReference>
<comment type="similarity">
    <text evidence="9">Belongs to the anthranilate phosphoribosyltransferase family.</text>
</comment>
<evidence type="ECO:0000256" key="6">
    <source>
        <dbReference type="ARBA" id="ARBA00023141"/>
    </source>
</evidence>
<comment type="similarity">
    <text evidence="8">In the C-terminal section; belongs to the anthranilate phosphoribosyltransferase family.</text>
</comment>
<sequence length="340" mass="35873">MISDAIHKLTSGEDLDRAEAREVMLSLMKGEASDAQMGALLVALRMKGETPDEIAGLAEGMRESAENIQPASRPLLDTCGTGGDRLSTFNISTAAAFIAAGAGVSVAKHGNRAVSSSCGSADVLEALGVTVDIEPLRVQQCIDEIGIGFLFAPRFHPAMRHVMPARRELGIPTTFNLLGPLTNPASADAQLLGVGSKEYGLLLAEALREIGVSHALVVHSEDGMDELTTTCGNFVWEVNDQGLREYSLDTRDLGFEQCSLADLNGGDPLNNARILRNEILAGISGPRRDVAVLNAAAAIFVAGVAETISDGIRLANDSIDSGCAQSKLEQLITFTTEERA</sequence>
<comment type="caution">
    <text evidence="12">The sequence shown here is derived from an EMBL/GenBank/DDBJ whole genome shotgun (WGS) entry which is preliminary data.</text>
</comment>
<keyword evidence="9" id="KW-0479">Metal-binding</keyword>
<feature type="binding site" evidence="9">
    <location>
        <position position="120"/>
    </location>
    <ligand>
        <name>5-phospho-alpha-D-ribose 1-diphosphate</name>
        <dbReference type="ChEBI" id="CHEBI:58017"/>
    </ligand>
</feature>
<keyword evidence="4 9" id="KW-0808">Transferase</keyword>
<keyword evidence="5 9" id="KW-0822">Tryptophan biosynthesis</keyword>
<feature type="binding site" evidence="9">
    <location>
        <position position="80"/>
    </location>
    <ligand>
        <name>5-phospho-alpha-D-ribose 1-diphosphate</name>
        <dbReference type="ChEBI" id="CHEBI:58017"/>
    </ligand>
</feature>
<feature type="binding site" evidence="9">
    <location>
        <position position="226"/>
    </location>
    <ligand>
        <name>Mg(2+)</name>
        <dbReference type="ChEBI" id="CHEBI:18420"/>
        <label>1</label>
    </ligand>
</feature>
<evidence type="ECO:0000256" key="5">
    <source>
        <dbReference type="ARBA" id="ARBA00022822"/>
    </source>
</evidence>
<dbReference type="UniPathway" id="UPA00035">
    <property type="reaction ID" value="UER00041"/>
</dbReference>
<dbReference type="EMBL" id="MELK01000035">
    <property type="protein sequence ID" value="OFW57242.1"/>
    <property type="molecule type" value="Genomic_DNA"/>
</dbReference>
<dbReference type="SUPFAM" id="SSF47648">
    <property type="entry name" value="Nucleoside phosphorylase/phosphoribosyltransferase N-terminal domain"/>
    <property type="match status" value="1"/>
</dbReference>
<dbReference type="AlphaFoldDB" id="A0A1F2WK77"/>
<comment type="pathway">
    <text evidence="1 9">Amino-acid biosynthesis; L-tryptophan biosynthesis; L-tryptophan from chorismate: step 2/5.</text>
</comment>
<feature type="domain" description="Glycosyl transferase family 3 N-terminal" evidence="11">
    <location>
        <begin position="4"/>
        <end position="65"/>
    </location>
</feature>
<dbReference type="InterPro" id="IPR036320">
    <property type="entry name" value="Glycosyl_Trfase_fam3_N_dom_sf"/>
</dbReference>
<keyword evidence="3 9" id="KW-0328">Glycosyltransferase</keyword>
<dbReference type="FunFam" id="3.40.1030.10:FF:000002">
    <property type="entry name" value="Anthranilate phosphoribosyltransferase"/>
    <property type="match status" value="1"/>
</dbReference>
<dbReference type="Proteomes" id="UP000177876">
    <property type="component" value="Unassembled WGS sequence"/>
</dbReference>
<evidence type="ECO:0000256" key="1">
    <source>
        <dbReference type="ARBA" id="ARBA00004907"/>
    </source>
</evidence>
<comment type="cofactor">
    <cofactor evidence="9">
        <name>Mg(2+)</name>
        <dbReference type="ChEBI" id="CHEBI:18420"/>
    </cofactor>
    <text evidence="9">Binds 2 magnesium ions per monomer.</text>
</comment>
<keyword evidence="2 9" id="KW-0028">Amino-acid biosynthesis</keyword>
<comment type="subunit">
    <text evidence="9">Homodimer.</text>
</comment>
<feature type="binding site" evidence="9">
    <location>
        <position position="225"/>
    </location>
    <ligand>
        <name>Mg(2+)</name>
        <dbReference type="ChEBI" id="CHEBI:18420"/>
        <label>2</label>
    </ligand>
</feature>
<organism evidence="12 13">
    <name type="scientific">Candidatus Solincola sediminis</name>
    <dbReference type="NCBI Taxonomy" id="1797199"/>
    <lineage>
        <taxon>Bacteria</taxon>
        <taxon>Bacillati</taxon>
        <taxon>Actinomycetota</taxon>
        <taxon>Candidatus Geothermincolia</taxon>
        <taxon>Candidatus Geothermincolales</taxon>
        <taxon>Candidatus Geothermincolaceae</taxon>
        <taxon>Candidatus Solincola</taxon>
    </lineage>
</organism>
<reference evidence="12 13" key="1">
    <citation type="journal article" date="2016" name="Nat. Commun.">
        <title>Thousands of microbial genomes shed light on interconnected biogeochemical processes in an aquifer system.</title>
        <authorList>
            <person name="Anantharaman K."/>
            <person name="Brown C.T."/>
            <person name="Hug L.A."/>
            <person name="Sharon I."/>
            <person name="Castelle C.J."/>
            <person name="Probst A.J."/>
            <person name="Thomas B.C."/>
            <person name="Singh A."/>
            <person name="Wilkins M.J."/>
            <person name="Karaoz U."/>
            <person name="Brodie E.L."/>
            <person name="Williams K.H."/>
            <person name="Hubbard S.S."/>
            <person name="Banfield J.F."/>
        </authorList>
    </citation>
    <scope>NUCLEOTIDE SEQUENCE [LARGE SCALE GENOMIC DNA]</scope>
</reference>
<accession>A0A1F2WK77</accession>
<name>A0A1F2WK77_9ACTN</name>
<dbReference type="Gene3D" id="3.40.1030.10">
    <property type="entry name" value="Nucleoside phosphorylase/phosphoribosyltransferase catalytic domain"/>
    <property type="match status" value="1"/>
</dbReference>
<dbReference type="NCBIfam" id="TIGR01245">
    <property type="entry name" value="trpD"/>
    <property type="match status" value="1"/>
</dbReference>
<dbReference type="GO" id="GO:0000162">
    <property type="term" value="P:L-tryptophan biosynthetic process"/>
    <property type="evidence" value="ECO:0007669"/>
    <property type="project" value="UniProtKB-UniRule"/>
</dbReference>
<feature type="binding site" evidence="9">
    <location>
        <begin position="108"/>
        <end position="116"/>
    </location>
    <ligand>
        <name>5-phospho-alpha-D-ribose 1-diphosphate</name>
        <dbReference type="ChEBI" id="CHEBI:58017"/>
    </ligand>
</feature>
<dbReference type="EC" id="2.4.2.18" evidence="9"/>